<dbReference type="SMR" id="B5GLB5"/>
<dbReference type="GeneID" id="93729315"/>
<comment type="similarity">
    <text evidence="3">Belongs to the iron/ascorbate-dependent oxidoreductase family.</text>
</comment>
<dbReference type="eggNOG" id="COG3491">
    <property type="taxonomic scope" value="Bacteria"/>
</dbReference>
<organism evidence="4 5">
    <name type="scientific">Streptomyces clavuligerus</name>
    <dbReference type="NCBI Taxonomy" id="1901"/>
    <lineage>
        <taxon>Bacteria</taxon>
        <taxon>Bacillati</taxon>
        <taxon>Actinomycetota</taxon>
        <taxon>Actinomycetes</taxon>
        <taxon>Kitasatosporales</taxon>
        <taxon>Streptomycetaceae</taxon>
        <taxon>Streptomyces</taxon>
    </lineage>
</organism>
<dbReference type="GO" id="GO:0045442">
    <property type="term" value="F:deacetoxycephalosporin-C hydroxylase activity"/>
    <property type="evidence" value="ECO:0007669"/>
    <property type="project" value="UniProtKB-EC"/>
</dbReference>
<dbReference type="EC" id="1.14.11.26" evidence="4"/>
<dbReference type="InterPro" id="IPR027443">
    <property type="entry name" value="IPNS-like_sf"/>
</dbReference>
<protein>
    <submittedName>
        <fullName evidence="4">Deacetoxycephalosporin C hydroxylase</fullName>
        <ecNumber evidence="4">1.14.11.26</ecNumber>
    </submittedName>
</protein>
<dbReference type="Pfam" id="PF14226">
    <property type="entry name" value="DIOX_N"/>
    <property type="match status" value="1"/>
</dbReference>
<keyword evidence="3" id="KW-0408">Iron</keyword>
<name>B5GLB5_STRCL</name>
<dbReference type="Gene3D" id="2.60.120.330">
    <property type="entry name" value="B-lactam Antibiotic, Isopenicillin N Synthase, Chain"/>
    <property type="match status" value="1"/>
</dbReference>
<keyword evidence="5" id="KW-1185">Reference proteome</keyword>
<evidence type="ECO:0000313" key="4">
    <source>
        <dbReference type="EMBL" id="EFG09281.1"/>
    </source>
</evidence>
<dbReference type="KEGG" id="sclf:BB341_07760"/>
<dbReference type="PANTHER" id="PTHR47990">
    <property type="entry name" value="2-OXOGLUTARATE (2OG) AND FE(II)-DEPENDENT OXYGENASE SUPERFAMILY PROTEIN-RELATED"/>
    <property type="match status" value="1"/>
</dbReference>
<dbReference type="PROSITE" id="PS51471">
    <property type="entry name" value="FE2OG_OXY"/>
    <property type="match status" value="1"/>
</dbReference>
<keyword evidence="3 4" id="KW-0560">Oxidoreductase</keyword>
<dbReference type="GO" id="GO:0017000">
    <property type="term" value="P:antibiotic biosynthetic process"/>
    <property type="evidence" value="ECO:0007669"/>
    <property type="project" value="UniProtKB-KW"/>
</dbReference>
<dbReference type="RefSeq" id="WP_003952498.1">
    <property type="nucleotide sequence ID" value="NZ_CM000913.1"/>
</dbReference>
<dbReference type="EMBL" id="CM000913">
    <property type="protein sequence ID" value="EFG09281.1"/>
    <property type="molecule type" value="Genomic_DNA"/>
</dbReference>
<dbReference type="SUPFAM" id="SSF51197">
    <property type="entry name" value="Clavaminate synthase-like"/>
    <property type="match status" value="1"/>
</dbReference>
<evidence type="ECO:0000256" key="2">
    <source>
        <dbReference type="ARBA" id="ARBA00023194"/>
    </source>
</evidence>
<dbReference type="AlphaFoldDB" id="B5GLB5"/>
<gene>
    <name evidence="4" type="primary">cefF</name>
    <name evidence="4" type="ORF">SCLAV_4206</name>
</gene>
<comment type="pathway">
    <text evidence="1">Antibiotic biosynthesis.</text>
</comment>
<dbReference type="InterPro" id="IPR050231">
    <property type="entry name" value="Iron_ascorbate_oxido_reductase"/>
</dbReference>
<dbReference type="GO" id="GO:0046872">
    <property type="term" value="F:metal ion binding"/>
    <property type="evidence" value="ECO:0007669"/>
    <property type="project" value="UniProtKB-KW"/>
</dbReference>
<dbReference type="InterPro" id="IPR005123">
    <property type="entry name" value="Oxoglu/Fe-dep_dioxygenase_dom"/>
</dbReference>
<evidence type="ECO:0000256" key="3">
    <source>
        <dbReference type="RuleBase" id="RU003682"/>
    </source>
</evidence>
<reference evidence="4 5" key="1">
    <citation type="journal article" date="2010" name="Genome Biol. Evol.">
        <title>The sequence of a 1.8-mb bacterial linear plasmid reveals a rich evolutionary reservoir of secondary metabolic pathways.</title>
        <authorList>
            <person name="Medema M.H."/>
            <person name="Trefzer A."/>
            <person name="Kovalchuk A."/>
            <person name="van den Berg M."/>
            <person name="Mueller U."/>
            <person name="Heijne W."/>
            <person name="Wu L."/>
            <person name="Alam M.T."/>
            <person name="Ronning C.M."/>
            <person name="Nierman W.C."/>
            <person name="Bovenberg R.A.L."/>
            <person name="Breitling R."/>
            <person name="Takano E."/>
        </authorList>
    </citation>
    <scope>NUCLEOTIDE SEQUENCE [LARGE SCALE GENOMIC DNA]</scope>
    <source>
        <strain evidence="5">ATCC 27064 / DSM 738 / JCM 4710 / NBRC 13307 / NCIMB 12785 / NRRL 3585 / VKM Ac-602</strain>
    </source>
</reference>
<evidence type="ECO:0000256" key="1">
    <source>
        <dbReference type="ARBA" id="ARBA00004792"/>
    </source>
</evidence>
<dbReference type="InterPro" id="IPR044861">
    <property type="entry name" value="IPNS-like_FE2OG_OXY"/>
</dbReference>
<keyword evidence="2" id="KW-0045">Antibiotic biosynthesis</keyword>
<keyword evidence="3" id="KW-0479">Metal-binding</keyword>
<sequence>MADTPVPIFNLAALREGADQEKFRECVTGMGVFYLTGYGAGEKDHRLATDTAMDFFANGTEAEKAAVTTDVPTMRRGYSALEAESTAQVTRTGSYTDYSMSFSMGISGNVFPSPEFERVWTEYFDKLYAAAQETARLVLTASGGYDAEIVGSLDELLDADPVLRLRYFPEVPEHRSAEHEPRRMAPHYDLSIITFIHQTPCANGFVSLQAEIGGELVSLPVVEDAVVVMCGAMAPLATQGALPAPRHHVRSPGAGMREGSDRTSSVFFLRPTTDFSFSVAKARSYGLAVDLDMETATFGDWIGTNYVTMHAKNEPQAG</sequence>
<proteinExistence type="inferred from homology"/>
<accession>B5GLB5</accession>
<evidence type="ECO:0000313" key="5">
    <source>
        <dbReference type="Proteomes" id="UP000002357"/>
    </source>
</evidence>
<dbReference type="Proteomes" id="UP000002357">
    <property type="component" value="Chromosome"/>
</dbReference>
<dbReference type="InterPro" id="IPR026992">
    <property type="entry name" value="DIOX_N"/>
</dbReference>
<dbReference type="Pfam" id="PF03171">
    <property type="entry name" value="2OG-FeII_Oxy"/>
    <property type="match status" value="1"/>
</dbReference>
<dbReference type="OrthoDB" id="4021513at2"/>